<evidence type="ECO:0000313" key="3">
    <source>
        <dbReference type="EMBL" id="QOY87904.1"/>
    </source>
</evidence>
<dbReference type="Pfam" id="PF00248">
    <property type="entry name" value="Aldo_ket_red"/>
    <property type="match status" value="1"/>
</dbReference>
<proteinExistence type="predicted"/>
<dbReference type="PANTHER" id="PTHR43312:SF1">
    <property type="entry name" value="NADP-DEPENDENT OXIDOREDUCTASE DOMAIN-CONTAINING PROTEIN"/>
    <property type="match status" value="1"/>
</dbReference>
<dbReference type="RefSeq" id="WP_194449571.1">
    <property type="nucleotide sequence ID" value="NZ_CP063849.1"/>
</dbReference>
<reference evidence="3 4" key="1">
    <citation type="submission" date="2020-10" db="EMBL/GenBank/DDBJ databases">
        <title>Complete genome sequence of Paludibaculum fermentans P105T, a facultatively anaerobic acidobacterium capable of dissimilatory Fe(III) reduction.</title>
        <authorList>
            <person name="Dedysh S.N."/>
            <person name="Beletsky A.V."/>
            <person name="Kulichevskaya I.S."/>
            <person name="Mardanov A.V."/>
            <person name="Ravin N.V."/>
        </authorList>
    </citation>
    <scope>NUCLEOTIDE SEQUENCE [LARGE SCALE GENOMIC DNA]</scope>
    <source>
        <strain evidence="3 4">P105</strain>
    </source>
</reference>
<accession>A0A7S7NQK7</accession>
<feature type="signal peptide" evidence="1">
    <location>
        <begin position="1"/>
        <end position="25"/>
    </location>
</feature>
<dbReference type="SUPFAM" id="SSF51430">
    <property type="entry name" value="NAD(P)-linked oxidoreductase"/>
    <property type="match status" value="1"/>
</dbReference>
<keyword evidence="1" id="KW-0732">Signal</keyword>
<feature type="domain" description="NADP-dependent oxidoreductase" evidence="2">
    <location>
        <begin position="56"/>
        <end position="308"/>
    </location>
</feature>
<sequence>MKHSASRRGFLATPLALAAPLPAPAAEPKLTYRTLGKTGLKVTALSFGCMTTTDASVIERAADTGIVHFDTARSYQNGNNERMVGAALKSRRAKVVISSKSGGKTAQAALADLDTSLRELGTDYLDIWYLHMKNDPAEVTGELLEAQRAAKKAGKIRFAGVSTHFNMDRMLPYLAKLGQTDVVLTTYNFAMRSVAAGANTDTTAAKTDMTSAIRDARQSGLGIVVMKTLAGGTTRVQRGDRLYGANPQALSQRLGQPGVPLAAIKWALRNQSVDTAIVCMTDHDQFQENVRAMAEPYTPKDEALLAEHLARISPLYCRMCGACNGVCANGVPVPDVLRILTYAEGYGQFAMARERYLELPATARAIRCSDCISCSVDCPNGVRIQQRVSRAQELLA</sequence>
<evidence type="ECO:0000313" key="4">
    <source>
        <dbReference type="Proteomes" id="UP000593892"/>
    </source>
</evidence>
<dbReference type="GO" id="GO:0016491">
    <property type="term" value="F:oxidoreductase activity"/>
    <property type="evidence" value="ECO:0007669"/>
    <property type="project" value="InterPro"/>
</dbReference>
<dbReference type="InterPro" id="IPR036812">
    <property type="entry name" value="NAD(P)_OxRdtase_dom_sf"/>
</dbReference>
<evidence type="ECO:0000256" key="1">
    <source>
        <dbReference type="SAM" id="SignalP"/>
    </source>
</evidence>
<dbReference type="InterPro" id="IPR020471">
    <property type="entry name" value="AKR"/>
</dbReference>
<dbReference type="Proteomes" id="UP000593892">
    <property type="component" value="Chromosome"/>
</dbReference>
<gene>
    <name evidence="3" type="ORF">IRI77_35080</name>
</gene>
<dbReference type="SUPFAM" id="SSF46548">
    <property type="entry name" value="alpha-helical ferredoxin"/>
    <property type="match status" value="1"/>
</dbReference>
<dbReference type="EMBL" id="CP063849">
    <property type="protein sequence ID" value="QOY87904.1"/>
    <property type="molecule type" value="Genomic_DNA"/>
</dbReference>
<dbReference type="PRINTS" id="PR00069">
    <property type="entry name" value="ALDKETRDTASE"/>
</dbReference>
<organism evidence="3 4">
    <name type="scientific">Paludibaculum fermentans</name>
    <dbReference type="NCBI Taxonomy" id="1473598"/>
    <lineage>
        <taxon>Bacteria</taxon>
        <taxon>Pseudomonadati</taxon>
        <taxon>Acidobacteriota</taxon>
        <taxon>Terriglobia</taxon>
        <taxon>Bryobacterales</taxon>
        <taxon>Bryobacteraceae</taxon>
        <taxon>Paludibaculum</taxon>
    </lineage>
</organism>
<dbReference type="InterPro" id="IPR053135">
    <property type="entry name" value="AKR2_Oxidoreductase"/>
</dbReference>
<dbReference type="InterPro" id="IPR023210">
    <property type="entry name" value="NADP_OxRdtase_dom"/>
</dbReference>
<evidence type="ECO:0000259" key="2">
    <source>
        <dbReference type="Pfam" id="PF00248"/>
    </source>
</evidence>
<name>A0A7S7NQK7_PALFE</name>
<dbReference type="PANTHER" id="PTHR43312">
    <property type="entry name" value="D-THREO-ALDOSE 1-DEHYDROGENASE"/>
    <property type="match status" value="1"/>
</dbReference>
<dbReference type="Gene3D" id="3.20.20.100">
    <property type="entry name" value="NADP-dependent oxidoreductase domain"/>
    <property type="match status" value="1"/>
</dbReference>
<protein>
    <submittedName>
        <fullName evidence="3">Aldo/keto reductase</fullName>
    </submittedName>
</protein>
<dbReference type="CDD" id="cd19105">
    <property type="entry name" value="AKR_unchar"/>
    <property type="match status" value="1"/>
</dbReference>
<dbReference type="KEGG" id="pfer:IRI77_35080"/>
<dbReference type="AlphaFoldDB" id="A0A7S7NQK7"/>
<feature type="chain" id="PRO_5032746390" evidence="1">
    <location>
        <begin position="26"/>
        <end position="396"/>
    </location>
</feature>
<keyword evidence="4" id="KW-1185">Reference proteome</keyword>